<feature type="domain" description="HTH HARE-type" evidence="2">
    <location>
        <begin position="222"/>
        <end position="286"/>
    </location>
</feature>
<sequence length="351" mass="38440">MAQNLSVSINKIVASLVKNLSPRNKDIISRRFGLKNGKKETLDSIGKSYGITRERVRQIEEFILKQLAGSAKNSSEAEEYVSLANRIIDGAGGVIKESELFRNFSGHEKESSVNASLVLLLSFGTAPLRISESDGLRIFWALDERRLAAFKNAAASVENILAANKKPVAEAAFVSMVKNVTGFDGGELSSVHLDTLLSISKNIGRNIYGEVGLLNCAEIKPRGVKDKAYLILRKANIPKHFADIAKSINVAGFFGKKANVQTVHNELIKDGRFVLVGRGMYALAEWGYKSGTVKDVLVDILKNSPKPLSRTALLTSVMNARMVKENTVLLNLQDSKIFAKREDGTYTLKKA</sequence>
<dbReference type="STRING" id="1802669.A2746_01200"/>
<dbReference type="InterPro" id="IPR007759">
    <property type="entry name" value="Asxl_HARE-HTH"/>
</dbReference>
<accession>A0A1F8EVQ8</accession>
<dbReference type="InterPro" id="IPR050239">
    <property type="entry name" value="Sigma-70_RNA_pol_init_factors"/>
</dbReference>
<dbReference type="EMBL" id="MGJJ01000019">
    <property type="protein sequence ID" value="OGN04955.1"/>
    <property type="molecule type" value="Genomic_DNA"/>
</dbReference>
<dbReference type="GO" id="GO:0006352">
    <property type="term" value="P:DNA-templated transcription initiation"/>
    <property type="evidence" value="ECO:0007669"/>
    <property type="project" value="InterPro"/>
</dbReference>
<dbReference type="PANTHER" id="PTHR30603:SF47">
    <property type="entry name" value="RNA POLYMERASE SIGMA FACTOR SIGD, CHLOROPLASTIC"/>
    <property type="match status" value="1"/>
</dbReference>
<dbReference type="InterPro" id="IPR000943">
    <property type="entry name" value="RNA_pol_sigma70"/>
</dbReference>
<dbReference type="PRINTS" id="PR00046">
    <property type="entry name" value="SIGMA70FCT"/>
</dbReference>
<evidence type="ECO:0000256" key="1">
    <source>
        <dbReference type="ARBA" id="ARBA00023163"/>
    </source>
</evidence>
<dbReference type="Proteomes" id="UP000177419">
    <property type="component" value="Unassembled WGS sequence"/>
</dbReference>
<gene>
    <name evidence="3" type="ORF">A2746_01200</name>
</gene>
<evidence type="ECO:0000313" key="3">
    <source>
        <dbReference type="EMBL" id="OGN04955.1"/>
    </source>
</evidence>
<dbReference type="Pfam" id="PF04545">
    <property type="entry name" value="Sigma70_r4"/>
    <property type="match status" value="1"/>
</dbReference>
<name>A0A1F8EVQ8_9BACT</name>
<protein>
    <recommendedName>
        <fullName evidence="2">HTH HARE-type domain-containing protein</fullName>
    </recommendedName>
</protein>
<dbReference type="GO" id="GO:0003700">
    <property type="term" value="F:DNA-binding transcription factor activity"/>
    <property type="evidence" value="ECO:0007669"/>
    <property type="project" value="InterPro"/>
</dbReference>
<dbReference type="PROSITE" id="PS51913">
    <property type="entry name" value="HTH_HARE"/>
    <property type="match status" value="1"/>
</dbReference>
<evidence type="ECO:0000313" key="4">
    <source>
        <dbReference type="Proteomes" id="UP000177419"/>
    </source>
</evidence>
<dbReference type="InterPro" id="IPR036388">
    <property type="entry name" value="WH-like_DNA-bd_sf"/>
</dbReference>
<dbReference type="Gene3D" id="1.10.10.10">
    <property type="entry name" value="Winged helix-like DNA-binding domain superfamily/Winged helix DNA-binding domain"/>
    <property type="match status" value="1"/>
</dbReference>
<organism evidence="3 4">
    <name type="scientific">Candidatus Yanofskybacteria bacterium RIFCSPHIGHO2_01_FULL_44_22</name>
    <dbReference type="NCBI Taxonomy" id="1802669"/>
    <lineage>
        <taxon>Bacteria</taxon>
        <taxon>Candidatus Yanofskyibacteriota</taxon>
    </lineage>
</organism>
<dbReference type="SUPFAM" id="SSF88659">
    <property type="entry name" value="Sigma3 and sigma4 domains of RNA polymerase sigma factors"/>
    <property type="match status" value="1"/>
</dbReference>
<dbReference type="AlphaFoldDB" id="A0A1F8EVQ8"/>
<proteinExistence type="predicted"/>
<dbReference type="InterPro" id="IPR038087">
    <property type="entry name" value="RNAP_delta_N_dom_sf"/>
</dbReference>
<keyword evidence="1" id="KW-0804">Transcription</keyword>
<evidence type="ECO:0000259" key="2">
    <source>
        <dbReference type="PROSITE" id="PS51913"/>
    </source>
</evidence>
<dbReference type="Gene3D" id="1.10.10.1250">
    <property type="entry name" value="RNA polymerase, subunit delta, N-terminal domain"/>
    <property type="match status" value="1"/>
</dbReference>
<reference evidence="3 4" key="1">
    <citation type="journal article" date="2016" name="Nat. Commun.">
        <title>Thousands of microbial genomes shed light on interconnected biogeochemical processes in an aquifer system.</title>
        <authorList>
            <person name="Anantharaman K."/>
            <person name="Brown C.T."/>
            <person name="Hug L.A."/>
            <person name="Sharon I."/>
            <person name="Castelle C.J."/>
            <person name="Probst A.J."/>
            <person name="Thomas B.C."/>
            <person name="Singh A."/>
            <person name="Wilkins M.J."/>
            <person name="Karaoz U."/>
            <person name="Brodie E.L."/>
            <person name="Williams K.H."/>
            <person name="Hubbard S.S."/>
            <person name="Banfield J.F."/>
        </authorList>
    </citation>
    <scope>NUCLEOTIDE SEQUENCE [LARGE SCALE GENOMIC DNA]</scope>
</reference>
<dbReference type="InterPro" id="IPR013324">
    <property type="entry name" value="RNA_pol_sigma_r3/r4-like"/>
</dbReference>
<comment type="caution">
    <text evidence="3">The sequence shown here is derived from an EMBL/GenBank/DDBJ whole genome shotgun (WGS) entry which is preliminary data.</text>
</comment>
<dbReference type="InterPro" id="IPR007630">
    <property type="entry name" value="RNA_pol_sigma70_r4"/>
</dbReference>
<dbReference type="PANTHER" id="PTHR30603">
    <property type="entry name" value="RNA POLYMERASE SIGMA FACTOR RPO"/>
    <property type="match status" value="1"/>
</dbReference>